<comment type="caution">
    <text evidence="1">The sequence shown here is derived from an EMBL/GenBank/DDBJ whole genome shotgun (WGS) entry which is preliminary data.</text>
</comment>
<dbReference type="EMBL" id="CAMGYJ010000002">
    <property type="protein sequence ID" value="CAI0388198.1"/>
    <property type="molecule type" value="Genomic_DNA"/>
</dbReference>
<gene>
    <name evidence="1" type="ORF">LITE_LOCUS5751</name>
</gene>
<name>A0AAV0HTN9_9ROSI</name>
<dbReference type="Proteomes" id="UP001154282">
    <property type="component" value="Unassembled WGS sequence"/>
</dbReference>
<protein>
    <submittedName>
        <fullName evidence="1">Uncharacterized protein</fullName>
    </submittedName>
</protein>
<dbReference type="AlphaFoldDB" id="A0AAV0HTN9"/>
<evidence type="ECO:0000313" key="1">
    <source>
        <dbReference type="EMBL" id="CAI0388198.1"/>
    </source>
</evidence>
<evidence type="ECO:0000313" key="2">
    <source>
        <dbReference type="Proteomes" id="UP001154282"/>
    </source>
</evidence>
<reference evidence="1" key="1">
    <citation type="submission" date="2022-08" db="EMBL/GenBank/DDBJ databases">
        <authorList>
            <person name="Gutierrez-Valencia J."/>
        </authorList>
    </citation>
    <scope>NUCLEOTIDE SEQUENCE</scope>
</reference>
<organism evidence="1 2">
    <name type="scientific">Linum tenue</name>
    <dbReference type="NCBI Taxonomy" id="586396"/>
    <lineage>
        <taxon>Eukaryota</taxon>
        <taxon>Viridiplantae</taxon>
        <taxon>Streptophyta</taxon>
        <taxon>Embryophyta</taxon>
        <taxon>Tracheophyta</taxon>
        <taxon>Spermatophyta</taxon>
        <taxon>Magnoliopsida</taxon>
        <taxon>eudicotyledons</taxon>
        <taxon>Gunneridae</taxon>
        <taxon>Pentapetalae</taxon>
        <taxon>rosids</taxon>
        <taxon>fabids</taxon>
        <taxon>Malpighiales</taxon>
        <taxon>Linaceae</taxon>
        <taxon>Linum</taxon>
    </lineage>
</organism>
<accession>A0AAV0HTN9</accession>
<proteinExistence type="predicted"/>
<sequence>MQKRRRRELGGNPEEASTLTYFQAQITGCQSMFFFTFIMIQSLCIYCKQQVFLPAVT</sequence>
<keyword evidence="2" id="KW-1185">Reference proteome</keyword>